<dbReference type="EMBL" id="JAAOAV010000294">
    <property type="protein sequence ID" value="KAF5584209.1"/>
    <property type="molecule type" value="Genomic_DNA"/>
</dbReference>
<sequence length="237" mass="26080">MVIPIKDTTFPITTRTTTTGSVRLCSSNKDKLLQQHIDQTVTKRATKTITTIINAEVTTLLTDIVTATVSSTTNLPLVLREVYCNIRGDPDGEQYGISSLQVGGDASTELIFTRCKDYCSFVGAISFGFDSEFCLCFRAGAQTVANVNSDRDFHHYDLACDTAEQPSIQRARSHGAHLVKRDDHISLENLVVTAGPHFDKRDDRVPIPNWLPGPRDPATISGECLCLFTKPKFVVLS</sequence>
<proteinExistence type="predicted"/>
<name>A0A8H5L3S2_GIBSU</name>
<accession>A0A8H5L3S2</accession>
<protein>
    <submittedName>
        <fullName evidence="1">Uncharacterized protein</fullName>
    </submittedName>
</protein>
<dbReference type="Proteomes" id="UP000547976">
    <property type="component" value="Unassembled WGS sequence"/>
</dbReference>
<gene>
    <name evidence="1" type="ORF">FSUBG_12843</name>
</gene>
<reference evidence="1 2" key="1">
    <citation type="submission" date="2020-05" db="EMBL/GenBank/DDBJ databases">
        <title>Identification and distribution of gene clusters putatively required for synthesis of sphingolipid metabolism inhibitors in phylogenetically diverse species of the filamentous fungus Fusarium.</title>
        <authorList>
            <person name="Kim H.-S."/>
            <person name="Busman M."/>
            <person name="Brown D.W."/>
            <person name="Divon H."/>
            <person name="Uhlig S."/>
            <person name="Proctor R.H."/>
        </authorList>
    </citation>
    <scope>NUCLEOTIDE SEQUENCE [LARGE SCALE GENOMIC DNA]</scope>
    <source>
        <strain evidence="1 2">NRRL 66333</strain>
    </source>
</reference>
<dbReference type="GeneID" id="59312390"/>
<dbReference type="RefSeq" id="XP_036531670.1">
    <property type="nucleotide sequence ID" value="XM_036677672.1"/>
</dbReference>
<evidence type="ECO:0000313" key="1">
    <source>
        <dbReference type="EMBL" id="KAF5584209.1"/>
    </source>
</evidence>
<dbReference type="AlphaFoldDB" id="A0A8H5L3S2"/>
<feature type="non-terminal residue" evidence="1">
    <location>
        <position position="1"/>
    </location>
</feature>
<keyword evidence="2" id="KW-1185">Reference proteome</keyword>
<comment type="caution">
    <text evidence="1">The sequence shown here is derived from an EMBL/GenBank/DDBJ whole genome shotgun (WGS) entry which is preliminary data.</text>
</comment>
<evidence type="ECO:0000313" key="2">
    <source>
        <dbReference type="Proteomes" id="UP000547976"/>
    </source>
</evidence>
<dbReference type="OrthoDB" id="3556996at2759"/>
<organism evidence="1 2">
    <name type="scientific">Gibberella subglutinans</name>
    <name type="common">Fusarium subglutinans</name>
    <dbReference type="NCBI Taxonomy" id="42677"/>
    <lineage>
        <taxon>Eukaryota</taxon>
        <taxon>Fungi</taxon>
        <taxon>Dikarya</taxon>
        <taxon>Ascomycota</taxon>
        <taxon>Pezizomycotina</taxon>
        <taxon>Sordariomycetes</taxon>
        <taxon>Hypocreomycetidae</taxon>
        <taxon>Hypocreales</taxon>
        <taxon>Nectriaceae</taxon>
        <taxon>Fusarium</taxon>
        <taxon>Fusarium fujikuroi species complex</taxon>
    </lineage>
</organism>